<evidence type="ECO:0000256" key="6">
    <source>
        <dbReference type="ARBA" id="ARBA00022737"/>
    </source>
</evidence>
<dbReference type="EMBL" id="WOCE01000007">
    <property type="protein sequence ID" value="KAE9610647.1"/>
    <property type="molecule type" value="Genomic_DNA"/>
</dbReference>
<dbReference type="OrthoDB" id="676979at2759"/>
<dbReference type="InterPro" id="IPR051809">
    <property type="entry name" value="Plant_receptor-like_S/T_kinase"/>
</dbReference>
<keyword evidence="7 10" id="KW-1133">Transmembrane helix</keyword>
<evidence type="ECO:0000256" key="2">
    <source>
        <dbReference type="ARBA" id="ARBA00022553"/>
    </source>
</evidence>
<keyword evidence="3" id="KW-0433">Leucine-rich repeat</keyword>
<dbReference type="SMART" id="SM00220">
    <property type="entry name" value="S_TKc"/>
    <property type="match status" value="1"/>
</dbReference>
<dbReference type="Proteomes" id="UP000447434">
    <property type="component" value="Chromosome 7"/>
</dbReference>
<dbReference type="Gene3D" id="3.80.10.10">
    <property type="entry name" value="Ribonuclease Inhibitor"/>
    <property type="match status" value="2"/>
</dbReference>
<dbReference type="SUPFAM" id="SSF52047">
    <property type="entry name" value="RNI-like"/>
    <property type="match status" value="1"/>
</dbReference>
<accession>A0A6A4Q9P1</accession>
<dbReference type="PANTHER" id="PTHR27008">
    <property type="entry name" value="OS04G0122200 PROTEIN"/>
    <property type="match status" value="1"/>
</dbReference>
<dbReference type="AlphaFoldDB" id="A0A6A4Q9P1"/>
<dbReference type="InterPro" id="IPR003591">
    <property type="entry name" value="Leu-rich_rpt_typical-subtyp"/>
</dbReference>
<evidence type="ECO:0000256" key="7">
    <source>
        <dbReference type="ARBA" id="ARBA00022989"/>
    </source>
</evidence>
<dbReference type="Pfam" id="PF13855">
    <property type="entry name" value="LRR_8"/>
    <property type="match status" value="1"/>
</dbReference>
<dbReference type="PRINTS" id="PR00019">
    <property type="entry name" value="LEURICHRPT"/>
</dbReference>
<dbReference type="Gene3D" id="3.30.200.20">
    <property type="entry name" value="Phosphorylase Kinase, domain 1"/>
    <property type="match status" value="1"/>
</dbReference>
<keyword evidence="4 10" id="KW-0812">Transmembrane</keyword>
<dbReference type="PROSITE" id="PS50011">
    <property type="entry name" value="PROTEIN_KINASE_DOM"/>
    <property type="match status" value="1"/>
</dbReference>
<sequence>MKNLQYMDLDDLFNCSKLSTLSLGQNNFSGSIKSGIGNLLNLQRLLLNTNSFTGPIPPEIGSLNKLITLSLSENKFSGHIPPELSKLSLLQGLSLENNVLEGTIPDELTELKGLIRLLLNQNKLVGQIPESISKLEMLSYLDLHGNKLNGSIPRKMGKLDLFLDLSYNQLTGSILGDVIAQFKDMQMYLNLSHNHFVGSVPPELGKLEMIQEIDISNNNLSGVIPRTLSGCRNLFNIDFSGNNISGPIPEEAFIHMDLLQSLNLSRNHLEGEIPEILTGLKHLSSLDLSRNNLNGTIPKGFANLSSLMHLNLSSNQLEGPVPTSGIFAHINASSMMGNPDLCGTKFLRPCIETTHHSLSKKSIPIIAALLSLAFLLLLVFVILILTRRTKLFHSKESVNGESYDPQYSTALALKRYSPKELESATGFFSTDNIIGASSLSTVYKGQLEDSKIVAIKRLNLHHFSANTDKIFKTEASTLSQLRHRNLVKVLGYAWESGKMKALVLEYMENGNLDSIIHDKEVDQSRWTLSERLHVFISIASGLDYLHADYGFPIVHCDLKPSNILLDRDWEAHVSDFGTARILGLHLQDGSTLSSSAALQGTVGYLAPEIAYIRKVTTKVDVFSFGIIIMEFLTRRRPTGLLEEDGVPISLREIAAKALAGGMEQLVKILDPMLTWNVTEDDMDIFTELFRISLCCTFPNPEDRPNMHDVLSTLMKLKAAAAEG</sequence>
<dbReference type="FunFam" id="1.10.510.10:FF:001387">
    <property type="entry name" value="LRR receptor-like serine/threonine-protein kinase FLS2"/>
    <property type="match status" value="1"/>
</dbReference>
<dbReference type="Pfam" id="PF00069">
    <property type="entry name" value="Pkinase"/>
    <property type="match status" value="1"/>
</dbReference>
<dbReference type="GO" id="GO:0009791">
    <property type="term" value="P:post-embryonic development"/>
    <property type="evidence" value="ECO:0007669"/>
    <property type="project" value="UniProtKB-ARBA"/>
</dbReference>
<reference evidence="13" key="1">
    <citation type="journal article" date="2020" name="Nat. Commun.">
        <title>Genome sequence of the cluster root forming white lupin.</title>
        <authorList>
            <person name="Hufnagel B."/>
            <person name="Marques A."/>
            <person name="Soriano A."/>
            <person name="Marques L."/>
            <person name="Divol F."/>
            <person name="Doumas P."/>
            <person name="Sallet E."/>
            <person name="Mancinotti D."/>
            <person name="Carrere S."/>
            <person name="Marande W."/>
            <person name="Arribat S."/>
            <person name="Keller J."/>
            <person name="Huneau C."/>
            <person name="Blein T."/>
            <person name="Aime D."/>
            <person name="Laguerre M."/>
            <person name="Taylor J."/>
            <person name="Schubert V."/>
            <person name="Nelson M."/>
            <person name="Geu-Flores F."/>
            <person name="Crespi M."/>
            <person name="Gallardo-Guerrero K."/>
            <person name="Delaux P.-M."/>
            <person name="Salse J."/>
            <person name="Berges H."/>
            <person name="Guyot R."/>
            <person name="Gouzy J."/>
            <person name="Peret B."/>
        </authorList>
    </citation>
    <scope>NUCLEOTIDE SEQUENCE [LARGE SCALE GENOMIC DNA]</scope>
    <source>
        <strain evidence="13">cv. Amiga</strain>
    </source>
</reference>
<dbReference type="FunFam" id="3.80.10.10:FF:000233">
    <property type="entry name" value="Leucine-rich repeat receptor-like protein kinase TDR"/>
    <property type="match status" value="1"/>
</dbReference>
<feature type="transmembrane region" description="Helical" evidence="10">
    <location>
        <begin position="363"/>
        <end position="385"/>
    </location>
</feature>
<dbReference type="GO" id="GO:0005524">
    <property type="term" value="F:ATP binding"/>
    <property type="evidence" value="ECO:0007669"/>
    <property type="project" value="InterPro"/>
</dbReference>
<evidence type="ECO:0000313" key="13">
    <source>
        <dbReference type="Proteomes" id="UP000447434"/>
    </source>
</evidence>
<dbReference type="Gene3D" id="1.10.510.10">
    <property type="entry name" value="Transferase(Phosphotransferase) domain 1"/>
    <property type="match status" value="1"/>
</dbReference>
<keyword evidence="2" id="KW-0597">Phosphoprotein</keyword>
<organism evidence="12 13">
    <name type="scientific">Lupinus albus</name>
    <name type="common">White lupine</name>
    <name type="synonym">Lupinus termis</name>
    <dbReference type="NCBI Taxonomy" id="3870"/>
    <lineage>
        <taxon>Eukaryota</taxon>
        <taxon>Viridiplantae</taxon>
        <taxon>Streptophyta</taxon>
        <taxon>Embryophyta</taxon>
        <taxon>Tracheophyta</taxon>
        <taxon>Spermatophyta</taxon>
        <taxon>Magnoliopsida</taxon>
        <taxon>eudicotyledons</taxon>
        <taxon>Gunneridae</taxon>
        <taxon>Pentapetalae</taxon>
        <taxon>rosids</taxon>
        <taxon>fabids</taxon>
        <taxon>Fabales</taxon>
        <taxon>Fabaceae</taxon>
        <taxon>Papilionoideae</taxon>
        <taxon>50 kb inversion clade</taxon>
        <taxon>genistoids sensu lato</taxon>
        <taxon>core genistoids</taxon>
        <taxon>Genisteae</taxon>
        <taxon>Lupinus</taxon>
    </lineage>
</organism>
<evidence type="ECO:0000256" key="9">
    <source>
        <dbReference type="ARBA" id="ARBA00023180"/>
    </source>
</evidence>
<gene>
    <name evidence="12" type="ORF">Lalb_Chr07g0188821</name>
</gene>
<evidence type="ECO:0000259" key="11">
    <source>
        <dbReference type="PROSITE" id="PS50011"/>
    </source>
</evidence>
<keyword evidence="6" id="KW-0677">Repeat</keyword>
<dbReference type="SMART" id="SM00369">
    <property type="entry name" value="LRR_TYP"/>
    <property type="match status" value="7"/>
</dbReference>
<dbReference type="InterPro" id="IPR001611">
    <property type="entry name" value="Leu-rich_rpt"/>
</dbReference>
<protein>
    <recommendedName>
        <fullName evidence="11">Protein kinase domain-containing protein</fullName>
    </recommendedName>
</protein>
<comment type="caution">
    <text evidence="12">The sequence shown here is derived from an EMBL/GenBank/DDBJ whole genome shotgun (WGS) entry which is preliminary data.</text>
</comment>
<evidence type="ECO:0000256" key="8">
    <source>
        <dbReference type="ARBA" id="ARBA00023136"/>
    </source>
</evidence>
<dbReference type="PANTHER" id="PTHR27008:SF593">
    <property type="entry name" value="OS02G0615800 PROTEIN"/>
    <property type="match status" value="1"/>
</dbReference>
<keyword evidence="8 10" id="KW-0472">Membrane</keyword>
<dbReference type="GO" id="GO:0016020">
    <property type="term" value="C:membrane"/>
    <property type="evidence" value="ECO:0007669"/>
    <property type="project" value="UniProtKB-SubCell"/>
</dbReference>
<dbReference type="InterPro" id="IPR008271">
    <property type="entry name" value="Ser/Thr_kinase_AS"/>
</dbReference>
<dbReference type="FunFam" id="3.30.200.20:FF:001009">
    <property type="entry name" value="LRR receptor-like serine/threonine-protein kinase FLS2"/>
    <property type="match status" value="1"/>
</dbReference>
<dbReference type="FunFam" id="3.80.10.10:FF:000722">
    <property type="entry name" value="Leucine-rich repeat receptor-like protein kinase"/>
    <property type="match status" value="1"/>
</dbReference>
<feature type="domain" description="Protein kinase" evidence="11">
    <location>
        <begin position="428"/>
        <end position="716"/>
    </location>
</feature>
<evidence type="ECO:0000256" key="10">
    <source>
        <dbReference type="SAM" id="Phobius"/>
    </source>
</evidence>
<dbReference type="SUPFAM" id="SSF56112">
    <property type="entry name" value="Protein kinase-like (PK-like)"/>
    <property type="match status" value="1"/>
</dbReference>
<evidence type="ECO:0000256" key="1">
    <source>
        <dbReference type="ARBA" id="ARBA00004167"/>
    </source>
</evidence>
<evidence type="ECO:0000256" key="4">
    <source>
        <dbReference type="ARBA" id="ARBA00022692"/>
    </source>
</evidence>
<dbReference type="InterPro" id="IPR011009">
    <property type="entry name" value="Kinase-like_dom_sf"/>
</dbReference>
<comment type="subcellular location">
    <subcellularLocation>
        <location evidence="1">Membrane</location>
        <topology evidence="1">Single-pass membrane protein</topology>
    </subcellularLocation>
</comment>
<dbReference type="InterPro" id="IPR032675">
    <property type="entry name" value="LRR_dom_sf"/>
</dbReference>
<proteinExistence type="predicted"/>
<keyword evidence="5" id="KW-0732">Signal</keyword>
<evidence type="ECO:0000313" key="12">
    <source>
        <dbReference type="EMBL" id="KAE9610647.1"/>
    </source>
</evidence>
<name>A0A6A4Q9P1_LUPAL</name>
<evidence type="ECO:0000256" key="5">
    <source>
        <dbReference type="ARBA" id="ARBA00022729"/>
    </source>
</evidence>
<dbReference type="Pfam" id="PF00560">
    <property type="entry name" value="LRR_1"/>
    <property type="match status" value="7"/>
</dbReference>
<dbReference type="GO" id="GO:0004672">
    <property type="term" value="F:protein kinase activity"/>
    <property type="evidence" value="ECO:0007669"/>
    <property type="project" value="InterPro"/>
</dbReference>
<evidence type="ECO:0000256" key="3">
    <source>
        <dbReference type="ARBA" id="ARBA00022614"/>
    </source>
</evidence>
<keyword evidence="13" id="KW-1185">Reference proteome</keyword>
<keyword evidence="9" id="KW-0325">Glycoprotein</keyword>
<dbReference type="PROSITE" id="PS00108">
    <property type="entry name" value="PROTEIN_KINASE_ST"/>
    <property type="match status" value="1"/>
</dbReference>
<dbReference type="InterPro" id="IPR000719">
    <property type="entry name" value="Prot_kinase_dom"/>
</dbReference>